<sequence>MTDAHLPDRWLSDRRFRRPRLSDSAYRSYMQALMFAVGNRTEGIIEPSDLPFIPDFDPADIPELIGGDLWEPHGRAGERWLIVEFAQTQTGRDLLEMYEKRKAWDRSRKAKQRKYKLAAQLADDDESGGSSTGTVPVDCARPGQDRPGQAPKASASKAEPTARNSHVPDF</sequence>
<keyword evidence="3" id="KW-1185">Reference proteome</keyword>
<dbReference type="EMBL" id="UPHU01000001">
    <property type="protein sequence ID" value="VBA49772.1"/>
    <property type="molecule type" value="Genomic_DNA"/>
</dbReference>
<dbReference type="RefSeq" id="WP_167480157.1">
    <property type="nucleotide sequence ID" value="NZ_UPHU01000001.1"/>
</dbReference>
<protein>
    <submittedName>
        <fullName evidence="2">Uncharacterized protein</fullName>
    </submittedName>
</protein>
<reference evidence="2 3" key="1">
    <citation type="submission" date="2018-09" db="EMBL/GenBank/DDBJ databases">
        <authorList>
            <person name="Tagini F."/>
        </authorList>
    </citation>
    <scope>NUCLEOTIDE SEQUENCE [LARGE SCALE GENOMIC DNA]</scope>
    <source>
        <strain evidence="2 3">MK142</strain>
    </source>
</reference>
<dbReference type="Proteomes" id="UP000268285">
    <property type="component" value="Unassembled WGS sequence"/>
</dbReference>
<evidence type="ECO:0000256" key="1">
    <source>
        <dbReference type="SAM" id="MobiDB-lite"/>
    </source>
</evidence>
<gene>
    <name evidence="2" type="ORF">LAUMK142_02176</name>
</gene>
<organism evidence="2 3">
    <name type="scientific">Mycobacterium pseudokansasii</name>
    <dbReference type="NCBI Taxonomy" id="2341080"/>
    <lineage>
        <taxon>Bacteria</taxon>
        <taxon>Bacillati</taxon>
        <taxon>Actinomycetota</taxon>
        <taxon>Actinomycetes</taxon>
        <taxon>Mycobacteriales</taxon>
        <taxon>Mycobacteriaceae</taxon>
        <taxon>Mycobacterium</taxon>
    </lineage>
</organism>
<feature type="region of interest" description="Disordered" evidence="1">
    <location>
        <begin position="118"/>
        <end position="170"/>
    </location>
</feature>
<accession>A0A498QRF7</accession>
<name>A0A498QRF7_9MYCO</name>
<evidence type="ECO:0000313" key="2">
    <source>
        <dbReference type="EMBL" id="VBA49772.1"/>
    </source>
</evidence>
<evidence type="ECO:0000313" key="3">
    <source>
        <dbReference type="Proteomes" id="UP000268285"/>
    </source>
</evidence>
<proteinExistence type="predicted"/>
<dbReference type="AlphaFoldDB" id="A0A498QRF7"/>